<evidence type="ECO:0000313" key="4">
    <source>
        <dbReference type="Proteomes" id="UP000023152"/>
    </source>
</evidence>
<keyword evidence="1" id="KW-0175">Coiled coil</keyword>
<feature type="compositionally biased region" description="Polar residues" evidence="2">
    <location>
        <begin position="737"/>
        <end position="753"/>
    </location>
</feature>
<feature type="compositionally biased region" description="Basic and acidic residues" evidence="2">
    <location>
        <begin position="413"/>
        <end position="448"/>
    </location>
</feature>
<keyword evidence="4" id="KW-1185">Reference proteome</keyword>
<organism evidence="3 4">
    <name type="scientific">Reticulomyxa filosa</name>
    <dbReference type="NCBI Taxonomy" id="46433"/>
    <lineage>
        <taxon>Eukaryota</taxon>
        <taxon>Sar</taxon>
        <taxon>Rhizaria</taxon>
        <taxon>Retaria</taxon>
        <taxon>Foraminifera</taxon>
        <taxon>Monothalamids</taxon>
        <taxon>Reticulomyxidae</taxon>
        <taxon>Reticulomyxa</taxon>
    </lineage>
</organism>
<reference evidence="3 4" key="1">
    <citation type="journal article" date="2013" name="Curr. Biol.">
        <title>The Genome of the Foraminiferan Reticulomyxa filosa.</title>
        <authorList>
            <person name="Glockner G."/>
            <person name="Hulsmann N."/>
            <person name="Schleicher M."/>
            <person name="Noegel A.A."/>
            <person name="Eichinger L."/>
            <person name="Gallinger C."/>
            <person name="Pawlowski J."/>
            <person name="Sierra R."/>
            <person name="Euteneuer U."/>
            <person name="Pillet L."/>
            <person name="Moustafa A."/>
            <person name="Platzer M."/>
            <person name="Groth M."/>
            <person name="Szafranski K."/>
            <person name="Schliwa M."/>
        </authorList>
    </citation>
    <scope>NUCLEOTIDE SEQUENCE [LARGE SCALE GENOMIC DNA]</scope>
</reference>
<dbReference type="AlphaFoldDB" id="X6PE18"/>
<dbReference type="OMA" id="MMIERLH"/>
<feature type="region of interest" description="Disordered" evidence="2">
    <location>
        <begin position="157"/>
        <end position="178"/>
    </location>
</feature>
<accession>X6PE18</accession>
<feature type="region of interest" description="Disordered" evidence="2">
    <location>
        <begin position="737"/>
        <end position="756"/>
    </location>
</feature>
<sequence>MNDEETKRLLQQLTEKRKELAKCKTELRKLAGELKSVKTLHENQIKRLQMKVEKLEKNNQEQMAIKSDVAKKMKGFQLSRSATSSNVLQEEQLLQSVGSPNANSMFNFNANASAEDIAVQKATAKLRKDFIKLQKEMDKEKEANNNLQQRLARALKLKKDKNDNDNEGSDALGGPYSQRKVRRLENELQKRDMEIVVKQRKLDQLFLRLKETETRLDAASNESARMKSTNATLRKQLEHTQAQLRVVTRQADDNTRNVAQLNEATKQITHLSGLNAKLKLRLTRLQSKSKQFVKQLDAFQEMQAQSYKLERELAVMENRRQELESKQSSSEQANTDLEQHMLQVKDELARQQQTLDSVTVQLNQSKQEMDVENGLIVDVDAKDDQQGPSAESSSSSSVQEQGQVQSPENATQTKDKSDSNDGNGEDEKNKAKEKEKEKEKKEEEESIEVKLAKTQAMLEHAEKVIQKYKQKVEALEKENEQVVEGQQIHNIEMEKKESEMTDIRIDIQNRIKQIELLTERNKEMEQMLITTNSEKLRETIAERDEQVSELQNDLKKSESESKELRERLDSKGKEWSELLSKWESLSRENESNTKKVESLTNKIEQLDRKLLTQGDDVEVKLQSYEKQVVLMQKSNKEVEALEQQLGNLRTQYELLNEKCERIEKQKQEMSQQCDQKDETIDALNLKIKEFKKQLEMSGIGVNKNAGELGLLRKNVAEMESIIKTKDFQIRKLQNQSSWSGTDANGNATTNWSSPEDLEKIKSLESELQKNKLKMERFVKEFGEMKVDLEKSTLEKQSMESLLNKKNVELIHLKTQADLQQDTQKLVQNLQDAHNEELKRHLLVVDEKLATIRELEDRLKDQDKELRKLKKYEETIEDLTQQLEEKNQMLLRVVEGIEENASN</sequence>
<dbReference type="EMBL" id="ASPP01000809">
    <property type="protein sequence ID" value="ETO36304.1"/>
    <property type="molecule type" value="Genomic_DNA"/>
</dbReference>
<feature type="compositionally biased region" description="Low complexity" evidence="2">
    <location>
        <begin position="386"/>
        <end position="407"/>
    </location>
</feature>
<comment type="caution">
    <text evidence="3">The sequence shown here is derived from an EMBL/GenBank/DDBJ whole genome shotgun (WGS) entry which is preliminary data.</text>
</comment>
<protein>
    <submittedName>
        <fullName evidence="3">Intracellular protein transport protein</fullName>
    </submittedName>
</protein>
<feature type="region of interest" description="Disordered" evidence="2">
    <location>
        <begin position="383"/>
        <end position="448"/>
    </location>
</feature>
<feature type="coiled-coil region" evidence="1">
    <location>
        <begin position="6"/>
        <end position="65"/>
    </location>
</feature>
<dbReference type="Proteomes" id="UP000023152">
    <property type="component" value="Unassembled WGS sequence"/>
</dbReference>
<proteinExistence type="predicted"/>
<evidence type="ECO:0000256" key="2">
    <source>
        <dbReference type="SAM" id="MobiDB-lite"/>
    </source>
</evidence>
<feature type="coiled-coil region" evidence="1">
    <location>
        <begin position="815"/>
        <end position="899"/>
    </location>
</feature>
<name>X6PE18_RETFI</name>
<gene>
    <name evidence="3" type="ORF">RFI_00755</name>
</gene>
<evidence type="ECO:0000313" key="3">
    <source>
        <dbReference type="EMBL" id="ETO36304.1"/>
    </source>
</evidence>
<evidence type="ECO:0000256" key="1">
    <source>
        <dbReference type="SAM" id="Coils"/>
    </source>
</evidence>
<feature type="coiled-coil region" evidence="1">
    <location>
        <begin position="299"/>
        <end position="368"/>
    </location>
</feature>